<reference evidence="2 3" key="1">
    <citation type="journal article" date="2022" name="Allergy">
        <title>Genome assembly and annotation of Periplaneta americana reveal a comprehensive cockroach allergen profile.</title>
        <authorList>
            <person name="Wang L."/>
            <person name="Xiong Q."/>
            <person name="Saelim N."/>
            <person name="Wang L."/>
            <person name="Nong W."/>
            <person name="Wan A.T."/>
            <person name="Shi M."/>
            <person name="Liu X."/>
            <person name="Cao Q."/>
            <person name="Hui J.H.L."/>
            <person name="Sookrung N."/>
            <person name="Leung T.F."/>
            <person name="Tungtrongchitr A."/>
            <person name="Tsui S.K.W."/>
        </authorList>
    </citation>
    <scope>NUCLEOTIDE SEQUENCE [LARGE SCALE GENOMIC DNA]</scope>
    <source>
        <strain evidence="2">PWHHKU_190912</strain>
    </source>
</reference>
<proteinExistence type="predicted"/>
<comment type="caution">
    <text evidence="2">The sequence shown here is derived from an EMBL/GenBank/DDBJ whole genome shotgun (WGS) entry which is preliminary data.</text>
</comment>
<organism evidence="2 3">
    <name type="scientific">Periplaneta americana</name>
    <name type="common">American cockroach</name>
    <name type="synonym">Blatta americana</name>
    <dbReference type="NCBI Taxonomy" id="6978"/>
    <lineage>
        <taxon>Eukaryota</taxon>
        <taxon>Metazoa</taxon>
        <taxon>Ecdysozoa</taxon>
        <taxon>Arthropoda</taxon>
        <taxon>Hexapoda</taxon>
        <taxon>Insecta</taxon>
        <taxon>Pterygota</taxon>
        <taxon>Neoptera</taxon>
        <taxon>Polyneoptera</taxon>
        <taxon>Dictyoptera</taxon>
        <taxon>Blattodea</taxon>
        <taxon>Blattoidea</taxon>
        <taxon>Blattidae</taxon>
        <taxon>Blattinae</taxon>
        <taxon>Periplaneta</taxon>
    </lineage>
</organism>
<evidence type="ECO:0000313" key="2">
    <source>
        <dbReference type="EMBL" id="KAJ4426964.1"/>
    </source>
</evidence>
<evidence type="ECO:0000313" key="3">
    <source>
        <dbReference type="Proteomes" id="UP001148838"/>
    </source>
</evidence>
<keyword evidence="1" id="KW-0472">Membrane</keyword>
<feature type="transmembrane region" description="Helical" evidence="1">
    <location>
        <begin position="6"/>
        <end position="28"/>
    </location>
</feature>
<gene>
    <name evidence="2" type="ORF">ANN_26763</name>
</gene>
<dbReference type="Proteomes" id="UP001148838">
    <property type="component" value="Unassembled WGS sequence"/>
</dbReference>
<name>A0ABQ8RZ95_PERAM</name>
<keyword evidence="1" id="KW-0812">Transmembrane</keyword>
<accession>A0ABQ8RZ95</accession>
<dbReference type="EMBL" id="JAJSOF020000039">
    <property type="protein sequence ID" value="KAJ4426964.1"/>
    <property type="molecule type" value="Genomic_DNA"/>
</dbReference>
<evidence type="ECO:0000256" key="1">
    <source>
        <dbReference type="SAM" id="Phobius"/>
    </source>
</evidence>
<keyword evidence="3" id="KW-1185">Reference proteome</keyword>
<keyword evidence="1" id="KW-1133">Transmembrane helix</keyword>
<sequence>MLARFISLLFCEIVYHISGLVVHAMVLMHRVVVSGKNNSVLPVLLESFVRYTGTDKNRISWLLEKGKDLVVNGVTIKNVSQFKYSGSIIDSSGTCEKDNN</sequence>
<protein>
    <submittedName>
        <fullName evidence="2">Uncharacterized protein</fullName>
    </submittedName>
</protein>